<dbReference type="OrthoDB" id="458583at2"/>
<proteinExistence type="predicted"/>
<dbReference type="Proteomes" id="UP000003835">
    <property type="component" value="Unassembled WGS sequence"/>
</dbReference>
<keyword evidence="2" id="KW-1185">Reference proteome</keyword>
<evidence type="ECO:0000313" key="1">
    <source>
        <dbReference type="EMBL" id="EDX76026.1"/>
    </source>
</evidence>
<sequence>MGNCRGGFRDSILNLTDNLSTKPALTSPIPNGEEHAMIKGAIAKLGLISLLAGFSPTVQAQESPPYIPQTAAALALQGEVQEYLNAVNLAQLNYFLEYSQFATSLVELNLAGFQETENYRYLMLPAKNPRQGMIMIAQAKDPRLKSYAGATFVVSSGEIIKGIGGICETNLPSTSPPMIPTAPTFASTGILCPFGSHALTDFDRDRIL</sequence>
<dbReference type="EMBL" id="DS989847">
    <property type="protein sequence ID" value="EDX76026.1"/>
    <property type="molecule type" value="Genomic_DNA"/>
</dbReference>
<dbReference type="AlphaFoldDB" id="B4VPQ5"/>
<dbReference type="Pfam" id="PF16734">
    <property type="entry name" value="Pilin_GH"/>
    <property type="match status" value="1"/>
</dbReference>
<reference evidence="1 2" key="1">
    <citation type="submission" date="2008-07" db="EMBL/GenBank/DDBJ databases">
        <authorList>
            <person name="Tandeau de Marsac N."/>
            <person name="Ferriera S."/>
            <person name="Johnson J."/>
            <person name="Kravitz S."/>
            <person name="Beeson K."/>
            <person name="Sutton G."/>
            <person name="Rogers Y.-H."/>
            <person name="Friedman R."/>
            <person name="Frazier M."/>
            <person name="Venter J.C."/>
        </authorList>
    </citation>
    <scope>NUCLEOTIDE SEQUENCE [LARGE SCALE GENOMIC DNA]</scope>
    <source>
        <strain evidence="1 2">PCC 7420</strain>
    </source>
</reference>
<evidence type="ECO:0000313" key="2">
    <source>
        <dbReference type="Proteomes" id="UP000003835"/>
    </source>
</evidence>
<dbReference type="InterPro" id="IPR031975">
    <property type="entry name" value="Pilin_GH"/>
</dbReference>
<dbReference type="STRING" id="118168.MC7420_5460"/>
<organism evidence="1 2">
    <name type="scientific">Coleofasciculus chthonoplastes PCC 7420</name>
    <dbReference type="NCBI Taxonomy" id="118168"/>
    <lineage>
        <taxon>Bacteria</taxon>
        <taxon>Bacillati</taxon>
        <taxon>Cyanobacteriota</taxon>
        <taxon>Cyanophyceae</taxon>
        <taxon>Coleofasciculales</taxon>
        <taxon>Coleofasciculaceae</taxon>
        <taxon>Coleofasciculus</taxon>
    </lineage>
</organism>
<protein>
    <submittedName>
        <fullName evidence="1">Uncharacterized protein</fullName>
    </submittedName>
</protein>
<gene>
    <name evidence="1" type="ORF">MC7420_5460</name>
</gene>
<name>B4VPQ5_9CYAN</name>
<accession>B4VPQ5</accession>
<dbReference type="HOGENOM" id="CLU_1319103_0_0_3"/>